<evidence type="ECO:0000313" key="2">
    <source>
        <dbReference type="Proteomes" id="UP000334990"/>
    </source>
</evidence>
<sequence>MGRNLELLWAARMGRRDGRRGIPYDNVPVGGEYDSYGWDEKQITNFIRSVTARAGRRRARVVRRFIGAAERERGALLQASSQVIEGHRTLDRLPPLPAPPAHANPHYPVAFTEVAAERRDERLRREHQATAAALSAASQALALRLSVYEAAVRQMRTDVNEVMEWANEVVAHYRNALDRRYLANRRRATYDQVRIPHWDPPRIRSEEGEEAVLLSADLLNLLPPVIRNVVEEALGHISAPDDTRRGSE</sequence>
<dbReference type="AlphaFoldDB" id="A0A5M3W3G7"/>
<dbReference type="RefSeq" id="WP_155339489.1">
    <property type="nucleotide sequence ID" value="NZ_BAAABN010000014.1"/>
</dbReference>
<keyword evidence="2" id="KW-1185">Reference proteome</keyword>
<dbReference type="OrthoDB" id="10016322at2"/>
<protein>
    <submittedName>
        <fullName evidence="1">Uncharacterized protein</fullName>
    </submittedName>
</protein>
<name>A0A5M3W3G7_9ACTN</name>
<organism evidence="1 2">
    <name type="scientific">Acrocarpospora corrugata</name>
    <dbReference type="NCBI Taxonomy" id="35763"/>
    <lineage>
        <taxon>Bacteria</taxon>
        <taxon>Bacillati</taxon>
        <taxon>Actinomycetota</taxon>
        <taxon>Actinomycetes</taxon>
        <taxon>Streptosporangiales</taxon>
        <taxon>Streptosporangiaceae</taxon>
        <taxon>Acrocarpospora</taxon>
    </lineage>
</organism>
<proteinExistence type="predicted"/>
<dbReference type="Proteomes" id="UP000334990">
    <property type="component" value="Unassembled WGS sequence"/>
</dbReference>
<accession>A0A5M3W3G7</accession>
<gene>
    <name evidence="1" type="ORF">Acor_53800</name>
</gene>
<evidence type="ECO:0000313" key="1">
    <source>
        <dbReference type="EMBL" id="GES03314.1"/>
    </source>
</evidence>
<comment type="caution">
    <text evidence="1">The sequence shown here is derived from an EMBL/GenBank/DDBJ whole genome shotgun (WGS) entry which is preliminary data.</text>
</comment>
<dbReference type="EMBL" id="BLAD01000067">
    <property type="protein sequence ID" value="GES03314.1"/>
    <property type="molecule type" value="Genomic_DNA"/>
</dbReference>
<reference evidence="1 2" key="1">
    <citation type="submission" date="2019-10" db="EMBL/GenBank/DDBJ databases">
        <title>Whole genome shotgun sequence of Acrocarpospora corrugata NBRC 13972.</title>
        <authorList>
            <person name="Ichikawa N."/>
            <person name="Kimura A."/>
            <person name="Kitahashi Y."/>
            <person name="Komaki H."/>
            <person name="Oguchi A."/>
        </authorList>
    </citation>
    <scope>NUCLEOTIDE SEQUENCE [LARGE SCALE GENOMIC DNA]</scope>
    <source>
        <strain evidence="1 2">NBRC 13972</strain>
    </source>
</reference>